<keyword evidence="3" id="KW-1185">Reference proteome</keyword>
<proteinExistence type="predicted"/>
<dbReference type="EMBL" id="FOXH01000016">
    <property type="protein sequence ID" value="SFQ38382.1"/>
    <property type="molecule type" value="Genomic_DNA"/>
</dbReference>
<accession>A0A1I5Y2A5</accession>
<dbReference type="STRING" id="1079859.SAMN04515674_116126"/>
<evidence type="ECO:0000259" key="1">
    <source>
        <dbReference type="SMART" id="SM01321"/>
    </source>
</evidence>
<dbReference type="AlphaFoldDB" id="A0A1I5Y2A5"/>
<dbReference type="GO" id="GO:0043565">
    <property type="term" value="F:sequence-specific DNA binding"/>
    <property type="evidence" value="ECO:0007669"/>
    <property type="project" value="TreeGrafter"/>
</dbReference>
<reference evidence="2 3" key="1">
    <citation type="submission" date="2016-10" db="EMBL/GenBank/DDBJ databases">
        <authorList>
            <person name="de Groot N.N."/>
        </authorList>
    </citation>
    <scope>NUCLEOTIDE SEQUENCE [LARGE SCALE GENOMIC DNA]</scope>
    <source>
        <strain evidence="3">E92,LMG 26720,CCM 7988</strain>
    </source>
</reference>
<protein>
    <submittedName>
        <fullName evidence="2">REP element-mobilizing transposase RayT</fullName>
    </submittedName>
</protein>
<dbReference type="InterPro" id="IPR036515">
    <property type="entry name" value="Transposase_17_sf"/>
</dbReference>
<dbReference type="PANTHER" id="PTHR36966:SF1">
    <property type="entry name" value="REP-ASSOCIATED TYROSINE TRANSPOSASE"/>
    <property type="match status" value="1"/>
</dbReference>
<dbReference type="InterPro" id="IPR002686">
    <property type="entry name" value="Transposase_17"/>
</dbReference>
<dbReference type="Proteomes" id="UP000199306">
    <property type="component" value="Unassembled WGS sequence"/>
</dbReference>
<dbReference type="InterPro" id="IPR052715">
    <property type="entry name" value="RAYT_transposase"/>
</dbReference>
<name>A0A1I5Y2A5_9BACT</name>
<dbReference type="GO" id="GO:0006313">
    <property type="term" value="P:DNA transposition"/>
    <property type="evidence" value="ECO:0007669"/>
    <property type="project" value="InterPro"/>
</dbReference>
<organism evidence="2 3">
    <name type="scientific">Pseudarcicella hirudinis</name>
    <dbReference type="NCBI Taxonomy" id="1079859"/>
    <lineage>
        <taxon>Bacteria</taxon>
        <taxon>Pseudomonadati</taxon>
        <taxon>Bacteroidota</taxon>
        <taxon>Cytophagia</taxon>
        <taxon>Cytophagales</taxon>
        <taxon>Flectobacillaceae</taxon>
        <taxon>Pseudarcicella</taxon>
    </lineage>
</organism>
<dbReference type="Gene3D" id="3.30.70.1290">
    <property type="entry name" value="Transposase IS200-like"/>
    <property type="match status" value="1"/>
</dbReference>
<feature type="domain" description="Transposase IS200-like" evidence="1">
    <location>
        <begin position="17"/>
        <end position="148"/>
    </location>
</feature>
<dbReference type="GO" id="GO:0004803">
    <property type="term" value="F:transposase activity"/>
    <property type="evidence" value="ECO:0007669"/>
    <property type="project" value="InterPro"/>
</dbReference>
<dbReference type="SMART" id="SM01321">
    <property type="entry name" value="Y1_Tnp"/>
    <property type="match status" value="1"/>
</dbReference>
<evidence type="ECO:0000313" key="3">
    <source>
        <dbReference type="Proteomes" id="UP000199306"/>
    </source>
</evidence>
<dbReference type="RefSeq" id="WP_229633013.1">
    <property type="nucleotide sequence ID" value="NZ_FOXH01000016.1"/>
</dbReference>
<evidence type="ECO:0000313" key="2">
    <source>
        <dbReference type="EMBL" id="SFQ38382.1"/>
    </source>
</evidence>
<sequence>MKSSNQFRKAIRNSRMSLNEVYFWTSTIKDWKKLLNQEKYKKLVVDCLKELVEKQLIKVYAFVIMPNHIHLIWELCSKNGREMPHASFSKKTAHEIVKDLKSNHVNVLKHFKVQETEREYRVWQRDALAILMDTKFKVEQKIDYIHTNPLQERWNLAESPEKYVWSSAKYYETGIDDFGILTHYMEQF</sequence>
<dbReference type="SUPFAM" id="SSF143422">
    <property type="entry name" value="Transposase IS200-like"/>
    <property type="match status" value="1"/>
</dbReference>
<dbReference type="PANTHER" id="PTHR36966">
    <property type="entry name" value="REP-ASSOCIATED TYROSINE TRANSPOSASE"/>
    <property type="match status" value="1"/>
</dbReference>
<gene>
    <name evidence="2" type="ORF">SAMN04515674_116126</name>
</gene>